<dbReference type="RefSeq" id="WP_138987837.1">
    <property type="nucleotide sequence ID" value="NZ_CP043869.1"/>
</dbReference>
<evidence type="ECO:0000256" key="1">
    <source>
        <dbReference type="ARBA" id="ARBA00000971"/>
    </source>
</evidence>
<gene>
    <name evidence="12" type="ORF">F0U83_13880</name>
</gene>
<dbReference type="InterPro" id="IPR046357">
    <property type="entry name" value="PPIase_dom_sf"/>
</dbReference>
<dbReference type="Pfam" id="PF00254">
    <property type="entry name" value="FKBP_C"/>
    <property type="match status" value="1"/>
</dbReference>
<dbReference type="EMBL" id="CP043869">
    <property type="protein sequence ID" value="QEQ97722.1"/>
    <property type="molecule type" value="Genomic_DNA"/>
</dbReference>
<dbReference type="InterPro" id="IPR001179">
    <property type="entry name" value="PPIase_FKBP_dom"/>
</dbReference>
<keyword evidence="5 9" id="KW-0697">Rotamase</keyword>
<evidence type="ECO:0000313" key="12">
    <source>
        <dbReference type="EMBL" id="QEQ97722.1"/>
    </source>
</evidence>
<dbReference type="GO" id="GO:0042026">
    <property type="term" value="P:protein refolding"/>
    <property type="evidence" value="ECO:0007669"/>
    <property type="project" value="UniProtKB-ARBA"/>
</dbReference>
<dbReference type="PANTHER" id="PTHR47861:SF3">
    <property type="entry name" value="FKBP-TYPE PEPTIDYL-PROLYL CIS-TRANS ISOMERASE SLYD"/>
    <property type="match status" value="1"/>
</dbReference>
<reference evidence="12 13" key="1">
    <citation type="journal article" date="2019" name="Biochem. Eng. J.">
        <title>Metabolic engineering of the marine bacteria Neptunomonas concharum for the production of acetoin and meso-2,3-butanediol from acetate.</title>
        <authorList>
            <person name="Li W."/>
            <person name="Pu N."/>
            <person name="Liu C.-X."/>
            <person name="Yuan Q.-P."/>
            <person name="Li Z.-J."/>
        </authorList>
    </citation>
    <scope>NUCLEOTIDE SEQUENCE [LARGE SCALE GENOMIC DNA]</scope>
    <source>
        <strain evidence="12 13">JCM17730</strain>
    </source>
</reference>
<comment type="catalytic activity">
    <reaction evidence="1 9 10">
        <text>[protein]-peptidylproline (omega=180) = [protein]-peptidylproline (omega=0)</text>
        <dbReference type="Rhea" id="RHEA:16237"/>
        <dbReference type="Rhea" id="RHEA-COMP:10747"/>
        <dbReference type="Rhea" id="RHEA-COMP:10748"/>
        <dbReference type="ChEBI" id="CHEBI:83833"/>
        <dbReference type="ChEBI" id="CHEBI:83834"/>
        <dbReference type="EC" id="5.2.1.8"/>
    </reaction>
</comment>
<evidence type="ECO:0000256" key="6">
    <source>
        <dbReference type="ARBA" id="ARBA00023186"/>
    </source>
</evidence>
<dbReference type="GO" id="GO:0005737">
    <property type="term" value="C:cytoplasm"/>
    <property type="evidence" value="ECO:0007669"/>
    <property type="project" value="UniProtKB-SubCell"/>
</dbReference>
<keyword evidence="4" id="KW-0963">Cytoplasm</keyword>
<accession>A0A5P1REL1</accession>
<evidence type="ECO:0000256" key="10">
    <source>
        <dbReference type="RuleBase" id="RU003915"/>
    </source>
</evidence>
<evidence type="ECO:0000313" key="13">
    <source>
        <dbReference type="Proteomes" id="UP000324760"/>
    </source>
</evidence>
<dbReference type="SUPFAM" id="SSF54534">
    <property type="entry name" value="FKBP-like"/>
    <property type="match status" value="1"/>
</dbReference>
<keyword evidence="13" id="KW-1185">Reference proteome</keyword>
<organism evidence="12 13">
    <name type="scientific">Neptunomonas concharum</name>
    <dbReference type="NCBI Taxonomy" id="1031538"/>
    <lineage>
        <taxon>Bacteria</taxon>
        <taxon>Pseudomonadati</taxon>
        <taxon>Pseudomonadota</taxon>
        <taxon>Gammaproteobacteria</taxon>
        <taxon>Oceanospirillales</taxon>
        <taxon>Oceanospirillaceae</taxon>
        <taxon>Neptunomonas</taxon>
    </lineage>
</organism>
<dbReference type="OrthoDB" id="9808891at2"/>
<evidence type="ECO:0000256" key="3">
    <source>
        <dbReference type="ARBA" id="ARBA00006577"/>
    </source>
</evidence>
<name>A0A5P1REL1_9GAMM</name>
<dbReference type="PANTHER" id="PTHR47861">
    <property type="entry name" value="FKBP-TYPE PEPTIDYL-PROLYL CIS-TRANS ISOMERASE SLYD"/>
    <property type="match status" value="1"/>
</dbReference>
<evidence type="ECO:0000256" key="4">
    <source>
        <dbReference type="ARBA" id="ARBA00022490"/>
    </source>
</evidence>
<keyword evidence="6" id="KW-0143">Chaperone</keyword>
<dbReference type="PROSITE" id="PS50059">
    <property type="entry name" value="FKBP_PPIASE"/>
    <property type="match status" value="1"/>
</dbReference>
<evidence type="ECO:0000259" key="11">
    <source>
        <dbReference type="PROSITE" id="PS50059"/>
    </source>
</evidence>
<comment type="function">
    <text evidence="8">Also involved in hydrogenase metallocenter assembly, probably by participating in the nickel insertion step. This function in hydrogenase biosynthesis requires chaperone activity and the presence of the metal-binding domain, but not PPIase activity.</text>
</comment>
<evidence type="ECO:0000256" key="5">
    <source>
        <dbReference type="ARBA" id="ARBA00023110"/>
    </source>
</evidence>
<dbReference type="AlphaFoldDB" id="A0A5P1REL1"/>
<protein>
    <recommendedName>
        <fullName evidence="10">Peptidyl-prolyl cis-trans isomerase</fullName>
        <ecNumber evidence="10">5.2.1.8</ecNumber>
    </recommendedName>
</protein>
<dbReference type="KEGG" id="ncu:F0U83_13880"/>
<evidence type="ECO:0000256" key="7">
    <source>
        <dbReference type="ARBA" id="ARBA00023235"/>
    </source>
</evidence>
<comment type="subcellular location">
    <subcellularLocation>
        <location evidence="2">Cytoplasm</location>
    </subcellularLocation>
</comment>
<evidence type="ECO:0000256" key="2">
    <source>
        <dbReference type="ARBA" id="ARBA00004496"/>
    </source>
</evidence>
<proteinExistence type="inferred from homology"/>
<dbReference type="GO" id="GO:0003755">
    <property type="term" value="F:peptidyl-prolyl cis-trans isomerase activity"/>
    <property type="evidence" value="ECO:0007669"/>
    <property type="project" value="UniProtKB-UniRule"/>
</dbReference>
<dbReference type="Gene3D" id="3.10.50.40">
    <property type="match status" value="1"/>
</dbReference>
<keyword evidence="7 9" id="KW-0413">Isomerase</keyword>
<evidence type="ECO:0000256" key="9">
    <source>
        <dbReference type="PROSITE-ProRule" id="PRU00277"/>
    </source>
</evidence>
<dbReference type="Proteomes" id="UP000324760">
    <property type="component" value="Chromosome"/>
</dbReference>
<evidence type="ECO:0000256" key="8">
    <source>
        <dbReference type="ARBA" id="ARBA00037071"/>
    </source>
</evidence>
<dbReference type="EC" id="5.2.1.8" evidence="10"/>
<feature type="domain" description="PPIase FKBP-type" evidence="11">
    <location>
        <begin position="6"/>
        <end position="81"/>
    </location>
</feature>
<comment type="similarity">
    <text evidence="3 10">Belongs to the FKBP-type PPIase family.</text>
</comment>
<sequence>MQITENHVVSFHYALINDQGEVLDGSRAGNAIPYLHGHRNIVPGLEEAMEGKSAGDTFKITLAPQQAYGSRDEEKVYDVDPQLFAGIEGVEPGFMCQMTNESGEQELVSVLEVGDDYVTVDANHPYAGQSLTFDVEIVDVRLATPQELEAGQII</sequence>